<evidence type="ECO:0000256" key="1">
    <source>
        <dbReference type="SAM" id="MobiDB-lite"/>
    </source>
</evidence>
<evidence type="ECO:0000313" key="3">
    <source>
        <dbReference type="Proteomes" id="UP000314294"/>
    </source>
</evidence>
<dbReference type="Proteomes" id="UP000314294">
    <property type="component" value="Unassembled WGS sequence"/>
</dbReference>
<dbReference type="AlphaFoldDB" id="A0A4Z2I4N3"/>
<name>A0A4Z2I4N3_9TELE</name>
<keyword evidence="3" id="KW-1185">Reference proteome</keyword>
<dbReference type="EMBL" id="SRLO01000129">
    <property type="protein sequence ID" value="TNN73026.1"/>
    <property type="molecule type" value="Genomic_DNA"/>
</dbReference>
<comment type="caution">
    <text evidence="2">The sequence shown here is derived from an EMBL/GenBank/DDBJ whole genome shotgun (WGS) entry which is preliminary data.</text>
</comment>
<protein>
    <submittedName>
        <fullName evidence="2">Uncharacterized protein</fullName>
    </submittedName>
</protein>
<accession>A0A4Z2I4N3</accession>
<sequence>MTGGWTSGHVLRSTLPPPPTVGCRPLKTCQNRCRSSGAVELWNSFQNKADIQREMVCLQFTQVFKLSVSRNKKHFIVAADTALLMCEFFSYCFCGNTAQQTGLEDPRHAGSPSDTQDSAVKESHL</sequence>
<gene>
    <name evidence="2" type="ORF">EYF80_016696</name>
</gene>
<proteinExistence type="predicted"/>
<evidence type="ECO:0000313" key="2">
    <source>
        <dbReference type="EMBL" id="TNN73026.1"/>
    </source>
</evidence>
<organism evidence="2 3">
    <name type="scientific">Liparis tanakae</name>
    <name type="common">Tanaka's snailfish</name>
    <dbReference type="NCBI Taxonomy" id="230148"/>
    <lineage>
        <taxon>Eukaryota</taxon>
        <taxon>Metazoa</taxon>
        <taxon>Chordata</taxon>
        <taxon>Craniata</taxon>
        <taxon>Vertebrata</taxon>
        <taxon>Euteleostomi</taxon>
        <taxon>Actinopterygii</taxon>
        <taxon>Neopterygii</taxon>
        <taxon>Teleostei</taxon>
        <taxon>Neoteleostei</taxon>
        <taxon>Acanthomorphata</taxon>
        <taxon>Eupercaria</taxon>
        <taxon>Perciformes</taxon>
        <taxon>Cottioidei</taxon>
        <taxon>Cottales</taxon>
        <taxon>Liparidae</taxon>
        <taxon>Liparis</taxon>
    </lineage>
</organism>
<feature type="region of interest" description="Disordered" evidence="1">
    <location>
        <begin position="103"/>
        <end position="125"/>
    </location>
</feature>
<reference evidence="2 3" key="1">
    <citation type="submission" date="2019-03" db="EMBL/GenBank/DDBJ databases">
        <title>First draft genome of Liparis tanakae, snailfish: a comprehensive survey of snailfish specific genes.</title>
        <authorList>
            <person name="Kim W."/>
            <person name="Song I."/>
            <person name="Jeong J.-H."/>
            <person name="Kim D."/>
            <person name="Kim S."/>
            <person name="Ryu S."/>
            <person name="Song J.Y."/>
            <person name="Lee S.K."/>
        </authorList>
    </citation>
    <scope>NUCLEOTIDE SEQUENCE [LARGE SCALE GENOMIC DNA]</scope>
    <source>
        <tissue evidence="2">Muscle</tissue>
    </source>
</reference>